<gene>
    <name evidence="2" type="ORF">B0I31_103764</name>
</gene>
<sequence length="69" mass="7256">MNPETQSTRAKITQTSVNSVAQAMEDTPQVRHGWSNSGDVGLHKTAGGSSASVTDLGQFRSTRSADHLG</sequence>
<proteinExistence type="predicted"/>
<evidence type="ECO:0000256" key="1">
    <source>
        <dbReference type="SAM" id="MobiDB-lite"/>
    </source>
</evidence>
<feature type="compositionally biased region" description="Polar residues" evidence="1">
    <location>
        <begin position="47"/>
        <end position="62"/>
    </location>
</feature>
<dbReference type="AlphaFoldDB" id="A0A2P8IEX2"/>
<keyword evidence="3" id="KW-1185">Reference proteome</keyword>
<organism evidence="2 3">
    <name type="scientific">Saccharothrix carnea</name>
    <dbReference type="NCBI Taxonomy" id="1280637"/>
    <lineage>
        <taxon>Bacteria</taxon>
        <taxon>Bacillati</taxon>
        <taxon>Actinomycetota</taxon>
        <taxon>Actinomycetes</taxon>
        <taxon>Pseudonocardiales</taxon>
        <taxon>Pseudonocardiaceae</taxon>
        <taxon>Saccharothrix</taxon>
    </lineage>
</organism>
<evidence type="ECO:0000313" key="3">
    <source>
        <dbReference type="Proteomes" id="UP000241118"/>
    </source>
</evidence>
<evidence type="ECO:0000313" key="2">
    <source>
        <dbReference type="EMBL" id="PSL57004.1"/>
    </source>
</evidence>
<reference evidence="2 3" key="1">
    <citation type="submission" date="2018-03" db="EMBL/GenBank/DDBJ databases">
        <title>Genomic Encyclopedia of Type Strains, Phase III (KMG-III): the genomes of soil and plant-associated and newly described type strains.</title>
        <authorList>
            <person name="Whitman W."/>
        </authorList>
    </citation>
    <scope>NUCLEOTIDE SEQUENCE [LARGE SCALE GENOMIC DNA]</scope>
    <source>
        <strain evidence="2 3">CGMCC 4.7097</strain>
    </source>
</reference>
<dbReference type="EMBL" id="PYAX01000003">
    <property type="protein sequence ID" value="PSL57004.1"/>
    <property type="molecule type" value="Genomic_DNA"/>
</dbReference>
<comment type="caution">
    <text evidence="2">The sequence shown here is derived from an EMBL/GenBank/DDBJ whole genome shotgun (WGS) entry which is preliminary data.</text>
</comment>
<protein>
    <submittedName>
        <fullName evidence="2">Uncharacterized protein</fullName>
    </submittedName>
</protein>
<name>A0A2P8IEX2_SACCR</name>
<feature type="region of interest" description="Disordered" evidence="1">
    <location>
        <begin position="1"/>
        <end position="69"/>
    </location>
</feature>
<feature type="compositionally biased region" description="Polar residues" evidence="1">
    <location>
        <begin position="1"/>
        <end position="21"/>
    </location>
</feature>
<dbReference type="Proteomes" id="UP000241118">
    <property type="component" value="Unassembled WGS sequence"/>
</dbReference>
<accession>A0A2P8IEX2</accession>